<feature type="region of interest" description="Disordered" evidence="1">
    <location>
        <begin position="121"/>
        <end position="274"/>
    </location>
</feature>
<feature type="compositionally biased region" description="Low complexity" evidence="1">
    <location>
        <begin position="256"/>
        <end position="272"/>
    </location>
</feature>
<feature type="region of interest" description="Disordered" evidence="1">
    <location>
        <begin position="1"/>
        <end position="56"/>
    </location>
</feature>
<reference evidence="3" key="1">
    <citation type="submission" date="2023-08" db="EMBL/GenBank/DDBJ databases">
        <authorList>
            <person name="Audoor S."/>
            <person name="Bilcke G."/>
        </authorList>
    </citation>
    <scope>NUCLEOTIDE SEQUENCE</scope>
</reference>
<feature type="compositionally biased region" description="Low complexity" evidence="1">
    <location>
        <begin position="197"/>
        <end position="209"/>
    </location>
</feature>
<dbReference type="InterPro" id="IPR049227">
    <property type="entry name" value="DUF6824"/>
</dbReference>
<evidence type="ECO:0000256" key="1">
    <source>
        <dbReference type="SAM" id="MobiDB-lite"/>
    </source>
</evidence>
<dbReference type="SUPFAM" id="SSF101447">
    <property type="entry name" value="Formin homology 2 domain (FH2 domain)"/>
    <property type="match status" value="1"/>
</dbReference>
<dbReference type="AlphaFoldDB" id="A0AAD2CIS6"/>
<protein>
    <recommendedName>
        <fullName evidence="2">DUF6824 domain-containing protein</fullName>
    </recommendedName>
</protein>
<sequence length="424" mass="47855">MEAGAGSDLCEPNSPEGSDLHEDEDDSIAIEVANTFDSTNDDDATVLTDNGPYRHRHPGELAQQYMNSSFYRPNLDWRLPPSRSYYPNWHHYPPRHYLPPPPPPPVREGDIFQSYHTATAVRPEHRHHHQQQSSNESEVPLSPPAYRPTFPEQPHNFGFPRQLKWPPEASPHGSNQHFPRDYAYHPISHLTPQQGNSDTSQGSQTPTSQQEDDNVSTTEFSGRRFIPTDIPPPPPPPLYLPPPPQPPIPPPPPAPTQAAPTRAPTQTSTPAPNALSVQKIKKLHKGSQGVYIWETFDCDILCGRGVRTSHQWGNKNFKQLVKDRQVEYLACHRNDKSRLSNEIMDVIKSYNGRFLRRVKVPDRQERYAWVELSAQRAYEKVCQALRDGGPEIREAMKAMGRNGRAIGGSVEKENVANGKHGYTL</sequence>
<comment type="caution">
    <text evidence="3">The sequence shown here is derived from an EMBL/GenBank/DDBJ whole genome shotgun (WGS) entry which is preliminary data.</text>
</comment>
<evidence type="ECO:0000313" key="3">
    <source>
        <dbReference type="EMBL" id="CAJ1930577.1"/>
    </source>
</evidence>
<evidence type="ECO:0000313" key="4">
    <source>
        <dbReference type="Proteomes" id="UP001295423"/>
    </source>
</evidence>
<proteinExistence type="predicted"/>
<accession>A0AAD2CIS6</accession>
<evidence type="ECO:0000259" key="2">
    <source>
        <dbReference type="Pfam" id="PF20710"/>
    </source>
</evidence>
<feature type="domain" description="DUF6824" evidence="2">
    <location>
        <begin position="299"/>
        <end position="387"/>
    </location>
</feature>
<dbReference type="EMBL" id="CAKOGP040000113">
    <property type="protein sequence ID" value="CAJ1930577.1"/>
    <property type="molecule type" value="Genomic_DNA"/>
</dbReference>
<dbReference type="Pfam" id="PF20710">
    <property type="entry name" value="DUF6824"/>
    <property type="match status" value="1"/>
</dbReference>
<organism evidence="3 4">
    <name type="scientific">Cylindrotheca closterium</name>
    <dbReference type="NCBI Taxonomy" id="2856"/>
    <lineage>
        <taxon>Eukaryota</taxon>
        <taxon>Sar</taxon>
        <taxon>Stramenopiles</taxon>
        <taxon>Ochrophyta</taxon>
        <taxon>Bacillariophyta</taxon>
        <taxon>Bacillariophyceae</taxon>
        <taxon>Bacillariophycidae</taxon>
        <taxon>Bacillariales</taxon>
        <taxon>Bacillariaceae</taxon>
        <taxon>Cylindrotheca</taxon>
    </lineage>
</organism>
<feature type="compositionally biased region" description="Pro residues" evidence="1">
    <location>
        <begin position="229"/>
        <end position="255"/>
    </location>
</feature>
<gene>
    <name evidence="3" type="ORF">CYCCA115_LOCUS1987</name>
</gene>
<name>A0AAD2CIS6_9STRA</name>
<dbReference type="Proteomes" id="UP001295423">
    <property type="component" value="Unassembled WGS sequence"/>
</dbReference>
<keyword evidence="4" id="KW-1185">Reference proteome</keyword>